<sequence length="262" mass="29146">MRSVLASVAALALSSSVLAFPTSSPLLKREHESGGNDTAEYGDGPIVDFQSLPAELPPLRYEYNALEPHISEAIMRFHHDFHHSSFVNNTNALTTNMTRAIEEGDLAQVVRLTNPIQLNVAGHINHAMFWHTLSPNPANHSGGYGGVYDESSTLGQQITENFGSIERLKGIMEAMGAAVPGSGWVWLIWDRQNQALDVITTANQLNPAATEVPIIGIDVWEHAYYLDYYNRRPAYLRAIWNVINWNEANKRFTAEASGNSWW</sequence>
<evidence type="ECO:0000256" key="5">
    <source>
        <dbReference type="ARBA" id="ARBA00022862"/>
    </source>
</evidence>
<keyword evidence="12" id="KW-1185">Reference proteome</keyword>
<proteinExistence type="inferred from homology"/>
<dbReference type="Proteomes" id="UP001342314">
    <property type="component" value="Unassembled WGS sequence"/>
</dbReference>
<dbReference type="InterPro" id="IPR050265">
    <property type="entry name" value="Fe/Mn_Superoxide_Dismutase"/>
</dbReference>
<dbReference type="InterPro" id="IPR036314">
    <property type="entry name" value="SOD_C_sf"/>
</dbReference>
<evidence type="ECO:0000256" key="1">
    <source>
        <dbReference type="ARBA" id="ARBA00008714"/>
    </source>
</evidence>
<feature type="domain" description="Manganese/iron superoxide dismutase C-terminal" evidence="10">
    <location>
        <begin position="152"/>
        <end position="251"/>
    </location>
</feature>
<name>A0AAV5GJ01_9BASI</name>
<dbReference type="PANTHER" id="PTHR11404">
    <property type="entry name" value="SUPEROXIDE DISMUTASE 2"/>
    <property type="match status" value="1"/>
</dbReference>
<dbReference type="FunFam" id="3.55.40.20:FF:000004">
    <property type="entry name" value="Superoxide dismutase [Fe]"/>
    <property type="match status" value="1"/>
</dbReference>
<evidence type="ECO:0000259" key="10">
    <source>
        <dbReference type="Pfam" id="PF02777"/>
    </source>
</evidence>
<organism evidence="11 12">
    <name type="scientific">Rhodotorula paludigena</name>
    <dbReference type="NCBI Taxonomy" id="86838"/>
    <lineage>
        <taxon>Eukaryota</taxon>
        <taxon>Fungi</taxon>
        <taxon>Dikarya</taxon>
        <taxon>Basidiomycota</taxon>
        <taxon>Pucciniomycotina</taxon>
        <taxon>Microbotryomycetes</taxon>
        <taxon>Sporidiobolales</taxon>
        <taxon>Sporidiobolaceae</taxon>
        <taxon>Rhodotorula</taxon>
    </lineage>
</organism>
<dbReference type="InterPro" id="IPR001189">
    <property type="entry name" value="Mn/Fe_SOD"/>
</dbReference>
<dbReference type="Pfam" id="PF02777">
    <property type="entry name" value="Sod_Fe_C"/>
    <property type="match status" value="1"/>
</dbReference>
<dbReference type="Gene3D" id="3.55.40.20">
    <property type="entry name" value="Iron/manganese superoxide dismutase, C-terminal domain"/>
    <property type="match status" value="1"/>
</dbReference>
<accession>A0AAV5GJ01</accession>
<dbReference type="InterPro" id="IPR019833">
    <property type="entry name" value="Mn/Fe_SOD_BS"/>
</dbReference>
<dbReference type="Gene3D" id="1.10.287.990">
    <property type="entry name" value="Fe,Mn superoxide dismutase (SOD) domain"/>
    <property type="match status" value="1"/>
</dbReference>
<dbReference type="InterPro" id="IPR036324">
    <property type="entry name" value="Mn/Fe_SOD_N_sf"/>
</dbReference>
<evidence type="ECO:0000313" key="12">
    <source>
        <dbReference type="Proteomes" id="UP001342314"/>
    </source>
</evidence>
<keyword evidence="4" id="KW-0479">Metal-binding</keyword>
<dbReference type="InterPro" id="IPR019831">
    <property type="entry name" value="Mn/Fe_SOD_N"/>
</dbReference>
<dbReference type="PROSITE" id="PS00088">
    <property type="entry name" value="SOD_MN"/>
    <property type="match status" value="1"/>
</dbReference>
<keyword evidence="6" id="KW-0560">Oxidoreductase</keyword>
<dbReference type="GO" id="GO:0005739">
    <property type="term" value="C:mitochondrion"/>
    <property type="evidence" value="ECO:0007669"/>
    <property type="project" value="TreeGrafter"/>
</dbReference>
<feature type="chain" id="PRO_5043752936" description="Superoxide dismutase [Mn], mitochondrial" evidence="8">
    <location>
        <begin position="20"/>
        <end position="262"/>
    </location>
</feature>
<dbReference type="AlphaFoldDB" id="A0AAV5GJ01"/>
<dbReference type="Pfam" id="PF00081">
    <property type="entry name" value="Sod_Fe_N"/>
    <property type="match status" value="1"/>
</dbReference>
<dbReference type="GO" id="GO:0004784">
    <property type="term" value="F:superoxide dismutase activity"/>
    <property type="evidence" value="ECO:0007669"/>
    <property type="project" value="UniProtKB-EC"/>
</dbReference>
<dbReference type="PRINTS" id="PR01703">
    <property type="entry name" value="MNSODISMTASE"/>
</dbReference>
<evidence type="ECO:0000256" key="7">
    <source>
        <dbReference type="ARBA" id="ARBA00049204"/>
    </source>
</evidence>
<comment type="caution">
    <text evidence="11">The sequence shown here is derived from an EMBL/GenBank/DDBJ whole genome shotgun (WGS) entry which is preliminary data.</text>
</comment>
<keyword evidence="5" id="KW-0049">Antioxidant</keyword>
<dbReference type="SUPFAM" id="SSF46609">
    <property type="entry name" value="Fe,Mn superoxide dismutase (SOD), N-terminal domain"/>
    <property type="match status" value="1"/>
</dbReference>
<dbReference type="EMBL" id="BQKY01000006">
    <property type="protein sequence ID" value="GJN90178.1"/>
    <property type="molecule type" value="Genomic_DNA"/>
</dbReference>
<evidence type="ECO:0000256" key="2">
    <source>
        <dbReference type="ARBA" id="ARBA00012682"/>
    </source>
</evidence>
<keyword evidence="8" id="KW-0732">Signal</keyword>
<evidence type="ECO:0000256" key="4">
    <source>
        <dbReference type="ARBA" id="ARBA00022723"/>
    </source>
</evidence>
<evidence type="ECO:0000256" key="6">
    <source>
        <dbReference type="ARBA" id="ARBA00023002"/>
    </source>
</evidence>
<dbReference type="EC" id="1.15.1.1" evidence="2"/>
<dbReference type="InterPro" id="IPR019832">
    <property type="entry name" value="Mn/Fe_SOD_C"/>
</dbReference>
<evidence type="ECO:0000313" key="11">
    <source>
        <dbReference type="EMBL" id="GJN90178.1"/>
    </source>
</evidence>
<gene>
    <name evidence="11" type="ORF">Rhopal_003177-T1</name>
</gene>
<comment type="catalytic activity">
    <reaction evidence="7">
        <text>2 superoxide + 2 H(+) = H2O2 + O2</text>
        <dbReference type="Rhea" id="RHEA:20696"/>
        <dbReference type="ChEBI" id="CHEBI:15378"/>
        <dbReference type="ChEBI" id="CHEBI:15379"/>
        <dbReference type="ChEBI" id="CHEBI:16240"/>
        <dbReference type="ChEBI" id="CHEBI:18421"/>
        <dbReference type="EC" id="1.15.1.1"/>
    </reaction>
</comment>
<feature type="domain" description="Manganese/iron superoxide dismutase N-terminal" evidence="9">
    <location>
        <begin position="55"/>
        <end position="134"/>
    </location>
</feature>
<reference evidence="11 12" key="1">
    <citation type="submission" date="2021-12" db="EMBL/GenBank/DDBJ databases">
        <title>High titer production of polyol ester of fatty acids by Rhodotorula paludigena BS15 towards product separation-free biomass refinery.</title>
        <authorList>
            <person name="Mano J."/>
            <person name="Ono H."/>
            <person name="Tanaka T."/>
            <person name="Naito K."/>
            <person name="Sushida H."/>
            <person name="Ike M."/>
            <person name="Tokuyasu K."/>
            <person name="Kitaoka M."/>
        </authorList>
    </citation>
    <scope>NUCLEOTIDE SEQUENCE [LARGE SCALE GENOMIC DNA]</scope>
    <source>
        <strain evidence="11 12">BS15</strain>
    </source>
</reference>
<protein>
    <recommendedName>
        <fullName evidence="3">Superoxide dismutase [Mn], mitochondrial</fullName>
        <ecNumber evidence="2">1.15.1.1</ecNumber>
    </recommendedName>
</protein>
<dbReference type="SUPFAM" id="SSF54719">
    <property type="entry name" value="Fe,Mn superoxide dismutase (SOD), C-terminal domain"/>
    <property type="match status" value="1"/>
</dbReference>
<evidence type="ECO:0000256" key="3">
    <source>
        <dbReference type="ARBA" id="ARBA00014518"/>
    </source>
</evidence>
<evidence type="ECO:0000259" key="9">
    <source>
        <dbReference type="Pfam" id="PF00081"/>
    </source>
</evidence>
<comment type="similarity">
    <text evidence="1">Belongs to the iron/manganese superoxide dismutase family.</text>
</comment>
<evidence type="ECO:0000256" key="8">
    <source>
        <dbReference type="SAM" id="SignalP"/>
    </source>
</evidence>
<feature type="signal peptide" evidence="8">
    <location>
        <begin position="1"/>
        <end position="19"/>
    </location>
</feature>
<dbReference type="PANTHER" id="PTHR11404:SF6">
    <property type="entry name" value="SUPEROXIDE DISMUTASE [MN], MITOCHONDRIAL"/>
    <property type="match status" value="1"/>
</dbReference>
<dbReference type="GO" id="GO:0030145">
    <property type="term" value="F:manganese ion binding"/>
    <property type="evidence" value="ECO:0007669"/>
    <property type="project" value="TreeGrafter"/>
</dbReference>